<keyword evidence="2" id="KW-1185">Reference proteome</keyword>
<proteinExistence type="predicted"/>
<name>A0ACB6ZM66_THEGA</name>
<evidence type="ECO:0000313" key="1">
    <source>
        <dbReference type="EMBL" id="KAF9650501.1"/>
    </source>
</evidence>
<reference evidence="1" key="2">
    <citation type="journal article" date="2020" name="Nat. Commun.">
        <title>Large-scale genome sequencing of mycorrhizal fungi provides insights into the early evolution of symbiotic traits.</title>
        <authorList>
            <person name="Miyauchi S."/>
            <person name="Kiss E."/>
            <person name="Kuo A."/>
            <person name="Drula E."/>
            <person name="Kohler A."/>
            <person name="Sanchez-Garcia M."/>
            <person name="Morin E."/>
            <person name="Andreopoulos B."/>
            <person name="Barry K.W."/>
            <person name="Bonito G."/>
            <person name="Buee M."/>
            <person name="Carver A."/>
            <person name="Chen C."/>
            <person name="Cichocki N."/>
            <person name="Clum A."/>
            <person name="Culley D."/>
            <person name="Crous P.W."/>
            <person name="Fauchery L."/>
            <person name="Girlanda M."/>
            <person name="Hayes R.D."/>
            <person name="Keri Z."/>
            <person name="LaButti K."/>
            <person name="Lipzen A."/>
            <person name="Lombard V."/>
            <person name="Magnuson J."/>
            <person name="Maillard F."/>
            <person name="Murat C."/>
            <person name="Nolan M."/>
            <person name="Ohm R.A."/>
            <person name="Pangilinan J."/>
            <person name="Pereira M.F."/>
            <person name="Perotto S."/>
            <person name="Peter M."/>
            <person name="Pfister S."/>
            <person name="Riley R."/>
            <person name="Sitrit Y."/>
            <person name="Stielow J.B."/>
            <person name="Szollosi G."/>
            <person name="Zifcakova L."/>
            <person name="Stursova M."/>
            <person name="Spatafora J.W."/>
            <person name="Tedersoo L."/>
            <person name="Vaario L.M."/>
            <person name="Yamada A."/>
            <person name="Yan M."/>
            <person name="Wang P."/>
            <person name="Xu J."/>
            <person name="Bruns T."/>
            <person name="Baldrian P."/>
            <person name="Vilgalys R."/>
            <person name="Dunand C."/>
            <person name="Henrissat B."/>
            <person name="Grigoriev I.V."/>
            <person name="Hibbett D."/>
            <person name="Nagy L.G."/>
            <person name="Martin F.M."/>
        </authorList>
    </citation>
    <scope>NUCLEOTIDE SEQUENCE</scope>
    <source>
        <strain evidence="1">P2</strain>
    </source>
</reference>
<sequence length="802" mass="86389">MPVTSNSKSVTVDPESLSVKPVNLKSQKVKPQKLVKSKPQKTPALALPQMKPPSPATFPPPPPRRVSDHVPQTPANTATKPSWQRSTSSSPITQPPPILGPFPSPSTQNKLKSRKSVATLLDGRRGDDRPSSTLATSKSNLALNKQNVRPSRLGPDLPPITSASIPGLRPEPALLPSSSLDTKPVQPPSEVKGPGYLGRFFGFGKSGSQEPKEHKSTKRLSKPTTSTRPTSTTGLTNPTARPTPGPTSNPTGPTSIAIANFTQPLSATTLNPTTKPTAVTTSDTTTAAAKQVLDVQQTSAAGPQSILQQSPAVRPPSGVRQDIITGPTSPRQRAVLLKKPPTIHPTKHGSHPSALTRPGRPPPENTGHPEYNSDSQSTSFVGFTPDHTTTATATNYATPFDDPNHTNYNHTTANTSPSYAIGQTYGGTNHLYSTDRARGLVTTDYAHYPGTGNYHSQSRSHTNGSYSGSQDSGYQSIATTPGYALCIVCNANPQYIEPNTRETSPYCSDICQAATAAANPQVLQATCSYPGCTYPAVMYPADHYWNYCSELHEHYARKGCIHCRQADENGTQLCKGCDEMFKQRAPTIIPVPMDHDAFWHVVDRFTESWAHPTQCPTVQAVRVYKIVLTQHRLDMYLGYRDTLEYYGRFAAQGKLIGNECVLWHSSRRSCSLGEAGQTTPCVIPGCCLCSIIRGSFDTGNSTTNTPAGRFGAGIYASAKASKASDRSSDDKSVVTPWKALLLNNVAAGHECVMRYGDTTLKEPPPGYNSVYGQAGGILNDDELVVYTNNAIRPTWLVMYKRG</sequence>
<comment type="caution">
    <text evidence="1">The sequence shown here is derived from an EMBL/GenBank/DDBJ whole genome shotgun (WGS) entry which is preliminary data.</text>
</comment>
<accession>A0ACB6ZM66</accession>
<reference evidence="1" key="1">
    <citation type="submission" date="2019-10" db="EMBL/GenBank/DDBJ databases">
        <authorList>
            <consortium name="DOE Joint Genome Institute"/>
            <person name="Kuo A."/>
            <person name="Miyauchi S."/>
            <person name="Kiss E."/>
            <person name="Drula E."/>
            <person name="Kohler A."/>
            <person name="Sanchez-Garcia M."/>
            <person name="Andreopoulos B."/>
            <person name="Barry K.W."/>
            <person name="Bonito G."/>
            <person name="Buee M."/>
            <person name="Carver A."/>
            <person name="Chen C."/>
            <person name="Cichocki N."/>
            <person name="Clum A."/>
            <person name="Culley D."/>
            <person name="Crous P.W."/>
            <person name="Fauchery L."/>
            <person name="Girlanda M."/>
            <person name="Hayes R."/>
            <person name="Keri Z."/>
            <person name="Labutti K."/>
            <person name="Lipzen A."/>
            <person name="Lombard V."/>
            <person name="Magnuson J."/>
            <person name="Maillard F."/>
            <person name="Morin E."/>
            <person name="Murat C."/>
            <person name="Nolan M."/>
            <person name="Ohm R."/>
            <person name="Pangilinan J."/>
            <person name="Pereira M."/>
            <person name="Perotto S."/>
            <person name="Peter M."/>
            <person name="Riley R."/>
            <person name="Sitrit Y."/>
            <person name="Stielow B."/>
            <person name="Szollosi G."/>
            <person name="Zifcakova L."/>
            <person name="Stursova M."/>
            <person name="Spatafora J.W."/>
            <person name="Tedersoo L."/>
            <person name="Vaario L.-M."/>
            <person name="Yamada A."/>
            <person name="Yan M."/>
            <person name="Wang P."/>
            <person name="Xu J."/>
            <person name="Bruns T."/>
            <person name="Baldrian P."/>
            <person name="Vilgalys R."/>
            <person name="Henrissat B."/>
            <person name="Grigoriev I.V."/>
            <person name="Hibbett D."/>
            <person name="Nagy L.G."/>
            <person name="Martin F.M."/>
        </authorList>
    </citation>
    <scope>NUCLEOTIDE SEQUENCE</scope>
    <source>
        <strain evidence="1">P2</strain>
    </source>
</reference>
<dbReference type="EMBL" id="MU117984">
    <property type="protein sequence ID" value="KAF9650501.1"/>
    <property type="molecule type" value="Genomic_DNA"/>
</dbReference>
<dbReference type="Proteomes" id="UP000886501">
    <property type="component" value="Unassembled WGS sequence"/>
</dbReference>
<evidence type="ECO:0000313" key="2">
    <source>
        <dbReference type="Proteomes" id="UP000886501"/>
    </source>
</evidence>
<organism evidence="1 2">
    <name type="scientific">Thelephora ganbajun</name>
    <name type="common">Ganba fungus</name>
    <dbReference type="NCBI Taxonomy" id="370292"/>
    <lineage>
        <taxon>Eukaryota</taxon>
        <taxon>Fungi</taxon>
        <taxon>Dikarya</taxon>
        <taxon>Basidiomycota</taxon>
        <taxon>Agaricomycotina</taxon>
        <taxon>Agaricomycetes</taxon>
        <taxon>Thelephorales</taxon>
        <taxon>Thelephoraceae</taxon>
        <taxon>Thelephora</taxon>
    </lineage>
</organism>
<protein>
    <submittedName>
        <fullName evidence="1">Uncharacterized protein</fullName>
    </submittedName>
</protein>
<gene>
    <name evidence="1" type="ORF">BDM02DRAFT_3140877</name>
</gene>